<dbReference type="InterPro" id="IPR032640">
    <property type="entry name" value="AMPK1_CBM"/>
</dbReference>
<evidence type="ECO:0000313" key="6">
    <source>
        <dbReference type="Proteomes" id="UP000187209"/>
    </source>
</evidence>
<evidence type="ECO:0000313" key="5">
    <source>
        <dbReference type="EMBL" id="OMJ88160.1"/>
    </source>
</evidence>
<dbReference type="OrthoDB" id="10248904at2759"/>
<dbReference type="CDD" id="cd02859">
    <property type="entry name" value="E_set_AMPKbeta_like_N"/>
    <property type="match status" value="1"/>
</dbReference>
<dbReference type="GO" id="GO:0005980">
    <property type="term" value="P:glycogen catabolic process"/>
    <property type="evidence" value="ECO:0007669"/>
    <property type="project" value="InterPro"/>
</dbReference>
<organism evidence="5 6">
    <name type="scientific">Stentor coeruleus</name>
    <dbReference type="NCBI Taxonomy" id="5963"/>
    <lineage>
        <taxon>Eukaryota</taxon>
        <taxon>Sar</taxon>
        <taxon>Alveolata</taxon>
        <taxon>Ciliophora</taxon>
        <taxon>Postciliodesmatophora</taxon>
        <taxon>Heterotrichea</taxon>
        <taxon>Heterotrichida</taxon>
        <taxon>Stentoridae</taxon>
        <taxon>Stentor</taxon>
    </lineage>
</organism>
<sequence length="1426" mass="165615">MAAVCWIDNFGKVKNSLSPGEVYMINAKTHLTFRIPSESLIAKSANLNIVSENPEKIPFKTTYKGYHSASCIPISGGKLKYFIDYIDDVSVTPQTTEVHEILVQPVIEIQGSEIDYQEICLQTNLSRCLGPLQNWKNSLLSQISLGFNLFHITAVQSLGKYGSLYCIGDYLALNSEFFPNNDKNINEEEKITLMRNLVKDIDRYGAGMIVDIVLSHCSSVNPIFSMNSNAAYTLTNTPHLNVAYELDKALQEFTTEMHDRRLKFQCGNRIESLNDLSYIMSIVRDKLKNLRLKEYFLMDTNKVLTCFTSAETSVCNITEEKLAYYKSLTKTLGIKGLLKKHFVENLGYSRFGVKLRNEEIWTLCKSLGMTREVILREVLKEVQSLNTYFETKFSRFFQTILQNIEAEIKYQKLELRVFEVTPNKPLVKPYFTSLPNGEIALLNGFIINNKNVKRDISEKWEYLKRNVICWRDCVKLRYKKNREECVELWDTIEKYVVGMAKIFKGFRLDNCHGTSLEATKYFIEKSREVNPNLLVIAELFTGSAQLDTEYVQEIGINFLIRESLNHKSPNSFSDFLYNSAQKNTGIIRKIPEILYDFTHDNPTLTQCRTTEDYLSNMILTAMFRGPTASTRGYEEVIPNQLSVVEEKRLYKTYNEELMNINHVPVLEVRDNAIRVCVEYYGNYENVEIRGDWDGWKRSVRLLKSGDRFIVNLLFPKVLRGMEYGFKFILNNNEWLCDKRYRHYQTWDGYWNNLLRVEENIPSLSADSNDLREFRRAVNIMRRVLHREQYTDLSNYCYDNNILKVTLKNPNTQHCYTLLTRISYSKESGVSFSLKFDGTIDSHPLAGTIAYTSSFIDNNKEIHGIPIQVRSQNAQTFFSIQKSQDTDTINLYNAIPGFILLLKILPQKQNQVIQVLRKLEVLDSFTTCQHFFEGLGLIDINLVVWRTAEEEKNFGKRNLYKFPGLDNTKYAGIAGLVTYVEDYNNLQMNHPIYINLLQGNWYIDFQVSRIKDIDSKVFYFYVNDTLNLIKELSRPQIAEFSVKFFCKLFKALKNYTVKHLMKCEIFSNTLVYYATQMFSSYDLAHLCRLERNLGKEDLCFENFWSVDLLISMNLFGKCEEVLVGFAFSMKITKNKKVNYANCIGFLNAVRVYLEGVYPKATVLNIQIGLVSFRDIVYDIFDHIAKNILDIESGLILIPPNQTWMSSESRQGAPIEITAYLFTILDFFSELDDFPQAIYLPTGTLTLKEWQNLIKNSFEDLYWIPTSRNSIYMRPELAKTRGIYKDTIGSLKEQEEYQCRPNVYIAMVIAPDLFNADLARKCLKNTKKLLVNDSEFAIKTLSLDDLEYSTTEEFKGDEHIWLYAWYLEAALMFEEEKREKVWEFLGFLKNNMKIKWFCIPEKPNLSRPSGLGYLSAFQGFKLTIRLVI</sequence>
<reference evidence="5 6" key="1">
    <citation type="submission" date="2016-11" db="EMBL/GenBank/DDBJ databases">
        <title>The macronuclear genome of Stentor coeruleus: a giant cell with tiny introns.</title>
        <authorList>
            <person name="Slabodnick M."/>
            <person name="Ruby J.G."/>
            <person name="Reiff S.B."/>
            <person name="Swart E.C."/>
            <person name="Gosai S."/>
            <person name="Prabakaran S."/>
            <person name="Witkowska E."/>
            <person name="Larue G.E."/>
            <person name="Fisher S."/>
            <person name="Freeman R.M."/>
            <person name="Gunawardena J."/>
            <person name="Chu W."/>
            <person name="Stover N.A."/>
            <person name="Gregory B.D."/>
            <person name="Nowacki M."/>
            <person name="Derisi J."/>
            <person name="Roy S.W."/>
            <person name="Marshall W.F."/>
            <person name="Sood P."/>
        </authorList>
    </citation>
    <scope>NUCLEOTIDE SEQUENCE [LARGE SCALE GENOMIC DNA]</scope>
    <source>
        <strain evidence="5">WM001</strain>
    </source>
</reference>
<gene>
    <name evidence="5" type="ORF">SteCoe_9979</name>
</gene>
<dbReference type="Pfam" id="PF06202">
    <property type="entry name" value="GDE_C"/>
    <property type="match status" value="1"/>
</dbReference>
<dbReference type="EMBL" id="MPUH01000158">
    <property type="protein sequence ID" value="OMJ88160.1"/>
    <property type="molecule type" value="Genomic_DNA"/>
</dbReference>
<dbReference type="Pfam" id="PF14701">
    <property type="entry name" value="hDGE_amylase"/>
    <property type="match status" value="1"/>
</dbReference>
<dbReference type="SUPFAM" id="SSF48208">
    <property type="entry name" value="Six-hairpin glycosidases"/>
    <property type="match status" value="1"/>
</dbReference>
<name>A0A1R2CGU4_9CILI</name>
<dbReference type="PANTHER" id="PTHR10569">
    <property type="entry name" value="GLYCOGEN DEBRANCHING ENZYME"/>
    <property type="match status" value="1"/>
</dbReference>
<dbReference type="InterPro" id="IPR013783">
    <property type="entry name" value="Ig-like_fold"/>
</dbReference>
<evidence type="ECO:0000259" key="3">
    <source>
        <dbReference type="Pfam" id="PF14702"/>
    </source>
</evidence>
<dbReference type="GO" id="GO:0004135">
    <property type="term" value="F:amylo-alpha-1,6-glucosidase activity"/>
    <property type="evidence" value="ECO:0007669"/>
    <property type="project" value="InterPro"/>
</dbReference>
<dbReference type="SUPFAM" id="SSF51445">
    <property type="entry name" value="(Trans)glycosidases"/>
    <property type="match status" value="1"/>
</dbReference>
<dbReference type="Pfam" id="PF16561">
    <property type="entry name" value="AMPK1_CBM"/>
    <property type="match status" value="1"/>
</dbReference>
<dbReference type="SUPFAM" id="SSF81296">
    <property type="entry name" value="E set domains"/>
    <property type="match status" value="1"/>
</dbReference>
<dbReference type="InterPro" id="IPR010401">
    <property type="entry name" value="AGL/Gdb1"/>
</dbReference>
<dbReference type="Gene3D" id="3.20.20.80">
    <property type="entry name" value="Glycosidases"/>
    <property type="match status" value="2"/>
</dbReference>
<dbReference type="PANTHER" id="PTHR10569:SF2">
    <property type="entry name" value="GLYCOGEN DEBRANCHING ENZYME"/>
    <property type="match status" value="1"/>
</dbReference>
<evidence type="ECO:0000259" key="2">
    <source>
        <dbReference type="Pfam" id="PF14701"/>
    </source>
</evidence>
<dbReference type="InterPro" id="IPR008928">
    <property type="entry name" value="6-hairpin_glycosidase_sf"/>
</dbReference>
<evidence type="ECO:0000259" key="1">
    <source>
        <dbReference type="Pfam" id="PF06202"/>
    </source>
</evidence>
<proteinExistence type="predicted"/>
<dbReference type="InterPro" id="IPR032790">
    <property type="entry name" value="GDE_C"/>
</dbReference>
<feature type="domain" description="AMP-activated protein kinase glycogen-binding" evidence="4">
    <location>
        <begin position="675"/>
        <end position="759"/>
    </location>
</feature>
<accession>A0A1R2CGU4</accession>
<dbReference type="Pfam" id="PF14702">
    <property type="entry name" value="hGDE_central"/>
    <property type="match status" value="1"/>
</dbReference>
<feature type="domain" description="Glycogen debranching enzyme glucanotransferase" evidence="2">
    <location>
        <begin position="114"/>
        <end position="533"/>
    </location>
</feature>
<dbReference type="Gene3D" id="2.60.40.10">
    <property type="entry name" value="Immunoglobulins"/>
    <property type="match status" value="1"/>
</dbReference>
<dbReference type="GO" id="GO:0004134">
    <property type="term" value="F:4-alpha-glucanotransferase activity"/>
    <property type="evidence" value="ECO:0007669"/>
    <property type="project" value="InterPro"/>
</dbReference>
<comment type="caution">
    <text evidence="5">The sequence shown here is derived from an EMBL/GenBank/DDBJ whole genome shotgun (WGS) entry which is preliminary data.</text>
</comment>
<dbReference type="InterPro" id="IPR014756">
    <property type="entry name" value="Ig_E-set"/>
</dbReference>
<dbReference type="InterPro" id="IPR032792">
    <property type="entry name" value="AGL_glucanoTrfase"/>
</dbReference>
<dbReference type="Proteomes" id="UP000187209">
    <property type="component" value="Unassembled WGS sequence"/>
</dbReference>
<protein>
    <recommendedName>
        <fullName evidence="7">Glycogen debranching enzyme</fullName>
    </recommendedName>
</protein>
<dbReference type="InterPro" id="IPR032788">
    <property type="entry name" value="AGL_central"/>
</dbReference>
<feature type="domain" description="Glycogen debranching enzyme C-terminal" evidence="1">
    <location>
        <begin position="1144"/>
        <end position="1389"/>
    </location>
</feature>
<feature type="domain" description="Glycogen debranching enzyme central" evidence="3">
    <location>
        <begin position="772"/>
        <end position="1009"/>
    </location>
</feature>
<evidence type="ECO:0008006" key="7">
    <source>
        <dbReference type="Google" id="ProtNLM"/>
    </source>
</evidence>
<evidence type="ECO:0000259" key="4">
    <source>
        <dbReference type="Pfam" id="PF16561"/>
    </source>
</evidence>
<keyword evidence="6" id="KW-1185">Reference proteome</keyword>
<dbReference type="InterPro" id="IPR017853">
    <property type="entry name" value="GH"/>
</dbReference>